<dbReference type="PANTHER" id="PTHR11328">
    <property type="entry name" value="MAJOR FACILITATOR SUPERFAMILY DOMAIN-CONTAINING PROTEIN"/>
    <property type="match status" value="1"/>
</dbReference>
<dbReference type="RefSeq" id="XP_009043761.1">
    <property type="nucleotide sequence ID" value="XM_009045513.1"/>
</dbReference>
<proteinExistence type="inferred from homology"/>
<dbReference type="OrthoDB" id="197206at2759"/>
<dbReference type="HOGENOM" id="CLU_027408_6_1_1"/>
<dbReference type="PANTHER" id="PTHR11328:SF24">
    <property type="entry name" value="MAJOR FACILITATOR SUPERFAMILY (MFS) PROFILE DOMAIN-CONTAINING PROTEIN"/>
    <property type="match status" value="1"/>
</dbReference>
<gene>
    <name evidence="3" type="ORF">LOTGIDRAFT_102436</name>
</gene>
<dbReference type="Proteomes" id="UP000030746">
    <property type="component" value="Unassembled WGS sequence"/>
</dbReference>
<dbReference type="STRING" id="225164.V4BC49"/>
<evidence type="ECO:0000256" key="2">
    <source>
        <dbReference type="SAM" id="Phobius"/>
    </source>
</evidence>
<evidence type="ECO:0008006" key="5">
    <source>
        <dbReference type="Google" id="ProtNLM"/>
    </source>
</evidence>
<accession>V4BC49</accession>
<feature type="transmembrane region" description="Helical" evidence="2">
    <location>
        <begin position="201"/>
        <end position="221"/>
    </location>
</feature>
<feature type="transmembrane region" description="Helical" evidence="2">
    <location>
        <begin position="285"/>
        <end position="308"/>
    </location>
</feature>
<dbReference type="GeneID" id="20229611"/>
<keyword evidence="2" id="KW-0812">Transmembrane</keyword>
<dbReference type="Pfam" id="PF13347">
    <property type="entry name" value="MFS_2"/>
    <property type="match status" value="1"/>
</dbReference>
<keyword evidence="4" id="KW-1185">Reference proteome</keyword>
<feature type="transmembrane region" description="Helical" evidence="2">
    <location>
        <begin position="114"/>
        <end position="138"/>
    </location>
</feature>
<dbReference type="EMBL" id="KB199650">
    <property type="protein sequence ID" value="ESP05216.1"/>
    <property type="molecule type" value="Genomic_DNA"/>
</dbReference>
<reference evidence="3" key="1">
    <citation type="journal article" date="2013" name="Nature">
        <title>Insights into bilaterian evolution from three spiralian genomes.</title>
        <authorList>
            <person name="Simakov O."/>
            <person name="Marletaz F."/>
            <person name="Cho S.J."/>
            <person name="Edsinger-Gonzales E."/>
            <person name="Havlak P."/>
            <person name="Hellsten U."/>
            <person name="Kuo D.H."/>
            <person name="Larsson T."/>
            <person name="Lv J."/>
            <person name="Arendt D."/>
            <person name="Savage R."/>
            <person name="Osoegawa K."/>
            <person name="de Jong P."/>
            <person name="Grimwood J."/>
            <person name="Chapman J.A."/>
            <person name="Shapiro H."/>
            <person name="Aerts A."/>
            <person name="Otillar R.P."/>
            <person name="Terry A.Y."/>
            <person name="Boore J.L."/>
            <person name="Grigoriev I.V."/>
            <person name="Lindberg D.R."/>
            <person name="Seaver E.C."/>
            <person name="Weisblat D.A."/>
            <person name="Putnam N.H."/>
            <person name="Rokhsar D.S."/>
        </authorList>
    </citation>
    <scope>NUCLEOTIDE SEQUENCE [LARGE SCALE GENOMIC DNA]</scope>
</reference>
<feature type="transmembrane region" description="Helical" evidence="2">
    <location>
        <begin position="339"/>
        <end position="363"/>
    </location>
</feature>
<dbReference type="Gene3D" id="1.20.1250.20">
    <property type="entry name" value="MFS general substrate transporter like domains"/>
    <property type="match status" value="2"/>
</dbReference>
<dbReference type="GO" id="GO:0008643">
    <property type="term" value="P:carbohydrate transport"/>
    <property type="evidence" value="ECO:0007669"/>
    <property type="project" value="InterPro"/>
</dbReference>
<organism evidence="3 4">
    <name type="scientific">Lottia gigantea</name>
    <name type="common">Giant owl limpet</name>
    <dbReference type="NCBI Taxonomy" id="225164"/>
    <lineage>
        <taxon>Eukaryota</taxon>
        <taxon>Metazoa</taxon>
        <taxon>Spiralia</taxon>
        <taxon>Lophotrochozoa</taxon>
        <taxon>Mollusca</taxon>
        <taxon>Gastropoda</taxon>
        <taxon>Patellogastropoda</taxon>
        <taxon>Lottioidea</taxon>
        <taxon>Lottiidae</taxon>
        <taxon>Lottia</taxon>
    </lineage>
</organism>
<dbReference type="KEGG" id="lgi:LOTGIDRAFT_102436"/>
<name>V4BC49_LOTGI</name>
<evidence type="ECO:0000313" key="4">
    <source>
        <dbReference type="Proteomes" id="UP000030746"/>
    </source>
</evidence>
<feature type="transmembrane region" description="Helical" evidence="2">
    <location>
        <begin position="425"/>
        <end position="447"/>
    </location>
</feature>
<dbReference type="InterPro" id="IPR039672">
    <property type="entry name" value="MFS_2"/>
</dbReference>
<dbReference type="InterPro" id="IPR036259">
    <property type="entry name" value="MFS_trans_sf"/>
</dbReference>
<protein>
    <recommendedName>
        <fullName evidence="5">Major facilitator superfamily (MFS) profile domain-containing protein</fullName>
    </recommendedName>
</protein>
<comment type="similarity">
    <text evidence="1">Belongs to the major facilitator superfamily.</text>
</comment>
<feature type="transmembrane region" description="Helical" evidence="2">
    <location>
        <begin position="315"/>
        <end position="333"/>
    </location>
</feature>
<feature type="non-terminal residue" evidence="3">
    <location>
        <position position="1"/>
    </location>
</feature>
<keyword evidence="2" id="KW-0472">Membrane</keyword>
<feature type="transmembrane region" description="Helical" evidence="2">
    <location>
        <begin position="83"/>
        <end position="102"/>
    </location>
</feature>
<dbReference type="CTD" id="20229611"/>
<dbReference type="SUPFAM" id="SSF103473">
    <property type="entry name" value="MFS general substrate transporter"/>
    <property type="match status" value="1"/>
</dbReference>
<feature type="transmembrane region" description="Helical" evidence="2">
    <location>
        <begin position="250"/>
        <end position="273"/>
    </location>
</feature>
<feature type="transmembrane region" description="Helical" evidence="2">
    <location>
        <begin position="383"/>
        <end position="405"/>
    </location>
</feature>
<evidence type="ECO:0000313" key="3">
    <source>
        <dbReference type="EMBL" id="ESP05216.1"/>
    </source>
</evidence>
<evidence type="ECO:0000256" key="1">
    <source>
        <dbReference type="ARBA" id="ARBA00008335"/>
    </source>
</evidence>
<keyword evidence="2" id="KW-1133">Transmembrane helix</keyword>
<sequence length="465" mass="51915">PHDDRPLPLWSKLCFAVGGAPYQITTNVIGFFLNIFLLEVAEIDPFYISIILFVGKAWDAITDPACGYFVNKTETRFGKMKPWIILTAPFACVSYFFLWYVPDLSETGKFGYYFAMYCIFQGLLSGLHVPYTSLTMYISNDQKERDSATSFRMVFEACGVLTGVIVQGKIIEKYRIAGQCADTSATASPESLRLQEESYRIGSYIVLAIYMVCACTVFLGVKEKEGVVDSTGNTDGYFKSLKIVFTYKPYLQAAAIFLFMSLAVAIVQGNIALYCTHSLKMGNKFTNFVIVLLVVSITAMPLWQLLLLRFGKKPVYAAGILIFIPILIAQLYLPADNEYLYYVIMGFAGLSISVSLLLPWSVLPDVLDLFMLETHTRKDAMFYSFYVFFNKLASGIGLALSQVALSVGGYVTGACTQPESVDLTLRMLVVPGPVVCLLLALIFLWCYPINEDKRKAIKQEVLDTM</sequence>
<dbReference type="OMA" id="AFAIGFN"/>
<dbReference type="GO" id="GO:0005886">
    <property type="term" value="C:plasma membrane"/>
    <property type="evidence" value="ECO:0007669"/>
    <property type="project" value="TreeGrafter"/>
</dbReference>
<dbReference type="GO" id="GO:0015293">
    <property type="term" value="F:symporter activity"/>
    <property type="evidence" value="ECO:0007669"/>
    <property type="project" value="InterPro"/>
</dbReference>
<dbReference type="AlphaFoldDB" id="V4BC49"/>